<feature type="binding site" evidence="3">
    <location>
        <position position="236"/>
    </location>
    <ligand>
        <name>1D-myo-inositol 2-(L-cysteinylamino)-2-deoxy-alpha-D-glucopyranoside</name>
        <dbReference type="ChEBI" id="CHEBI:58887"/>
    </ligand>
</feature>
<feature type="binding site" evidence="3">
    <location>
        <position position="274"/>
    </location>
    <ligand>
        <name>1D-myo-inositol 2-(L-cysteinylamino)-2-deoxy-alpha-D-glucopyranoside</name>
        <dbReference type="ChEBI" id="CHEBI:58887"/>
    </ligand>
</feature>
<feature type="binding site" evidence="3">
    <location>
        <begin position="82"/>
        <end position="84"/>
    </location>
    <ligand>
        <name>acetyl-CoA</name>
        <dbReference type="ChEBI" id="CHEBI:57288"/>
        <label>1</label>
    </ligand>
</feature>
<dbReference type="PANTHER" id="PTHR43617">
    <property type="entry name" value="L-AMINO ACID N-ACETYLTRANSFERASE"/>
    <property type="match status" value="1"/>
</dbReference>
<dbReference type="GO" id="GO:0035447">
    <property type="term" value="F:mycothiol synthase activity"/>
    <property type="evidence" value="ECO:0007669"/>
    <property type="project" value="UniProtKB-EC"/>
</dbReference>
<comment type="function">
    <text evidence="3">Catalyzes the transfer of acetyl from acetyl-CoA to desacetylmycothiol (Cys-GlcN-Ins) to form mycothiol.</text>
</comment>
<comment type="caution">
    <text evidence="3">Lacks conserved residue(s) required for the propagation of feature annotation.</text>
</comment>
<dbReference type="RefSeq" id="WP_218473454.1">
    <property type="nucleotide sequence ID" value="NZ_BAABJN010000009.1"/>
</dbReference>
<feature type="binding site" evidence="3">
    <location>
        <begin position="240"/>
        <end position="242"/>
    </location>
    <ligand>
        <name>acetyl-CoA</name>
        <dbReference type="ChEBI" id="CHEBI:57288"/>
        <label>2</label>
    </ligand>
</feature>
<dbReference type="PROSITE" id="PS51186">
    <property type="entry name" value="GNAT"/>
    <property type="match status" value="2"/>
</dbReference>
<feature type="binding site" evidence="3">
    <location>
        <begin position="247"/>
        <end position="253"/>
    </location>
    <ligand>
        <name>acetyl-CoA</name>
        <dbReference type="ChEBI" id="CHEBI:57288"/>
        <label>2</label>
    </ligand>
</feature>
<evidence type="ECO:0000259" key="4">
    <source>
        <dbReference type="PROSITE" id="PS51186"/>
    </source>
</evidence>
<feature type="domain" description="N-acetyltransferase" evidence="4">
    <location>
        <begin position="156"/>
        <end position="306"/>
    </location>
</feature>
<dbReference type="Proteomes" id="UP000694257">
    <property type="component" value="Chromosome"/>
</dbReference>
<feature type="binding site" evidence="3">
    <location>
        <position position="225"/>
    </location>
    <ligand>
        <name>1D-myo-inositol 2-(L-cysteinylamino)-2-deoxy-alpha-D-glucopyranoside</name>
        <dbReference type="ChEBI" id="CHEBI:58887"/>
    </ligand>
</feature>
<dbReference type="PANTHER" id="PTHR43617:SF31">
    <property type="entry name" value="MYCOTHIOL ACETYLTRANSFERASE"/>
    <property type="match status" value="1"/>
</dbReference>
<dbReference type="PIRSF" id="PIRSF021524">
    <property type="entry name" value="MSH_acetyltransferase"/>
    <property type="match status" value="1"/>
</dbReference>
<evidence type="ECO:0000313" key="5">
    <source>
        <dbReference type="EMBL" id="QXN92273.1"/>
    </source>
</evidence>
<protein>
    <recommendedName>
        <fullName evidence="3">Mycothiol acetyltransferase</fullName>
        <shortName evidence="3">MSH acetyltransferase</shortName>
        <ecNumber evidence="3">2.3.1.189</ecNumber>
    </recommendedName>
    <alternativeName>
        <fullName evidence="3">Mycothiol synthase</fullName>
    </alternativeName>
</protein>
<accession>A0ABX8RRK1</accession>
<feature type="binding site" evidence="3">
    <location>
        <position position="38"/>
    </location>
    <ligand>
        <name>1D-myo-inositol 2-(L-cysteinylamino)-2-deoxy-alpha-D-glucopyranoside</name>
        <dbReference type="ChEBI" id="CHEBI:58887"/>
    </ligand>
</feature>
<gene>
    <name evidence="3 5" type="primary">mshD</name>
    <name evidence="5" type="ORF">KV110_03670</name>
</gene>
<dbReference type="EMBL" id="CP078145">
    <property type="protein sequence ID" value="QXN92273.1"/>
    <property type="molecule type" value="Genomic_DNA"/>
</dbReference>
<dbReference type="InterPro" id="IPR017813">
    <property type="entry name" value="Mycothiol_AcTrfase"/>
</dbReference>
<keyword evidence="3" id="KW-0677">Repeat</keyword>
<comment type="subunit">
    <text evidence="3">Monomer.</text>
</comment>
<organism evidence="5 6">
    <name type="scientific">Nocardia iowensis</name>
    <dbReference type="NCBI Taxonomy" id="204891"/>
    <lineage>
        <taxon>Bacteria</taxon>
        <taxon>Bacillati</taxon>
        <taxon>Actinomycetota</taxon>
        <taxon>Actinomycetes</taxon>
        <taxon>Mycobacteriales</taxon>
        <taxon>Nocardiaceae</taxon>
        <taxon>Nocardia</taxon>
    </lineage>
</organism>
<dbReference type="InterPro" id="IPR050276">
    <property type="entry name" value="MshD_Acetyltransferase"/>
</dbReference>
<evidence type="ECO:0000313" key="6">
    <source>
        <dbReference type="Proteomes" id="UP000694257"/>
    </source>
</evidence>
<dbReference type="EC" id="2.3.1.189" evidence="3"/>
<name>A0ABX8RRK1_NOCIO</name>
<dbReference type="NCBIfam" id="TIGR03448">
    <property type="entry name" value="mycothiol_MshD"/>
    <property type="match status" value="1"/>
</dbReference>
<evidence type="ECO:0000256" key="2">
    <source>
        <dbReference type="ARBA" id="ARBA00023315"/>
    </source>
</evidence>
<proteinExistence type="inferred from homology"/>
<dbReference type="HAMAP" id="MF_01698">
    <property type="entry name" value="MshD"/>
    <property type="match status" value="1"/>
</dbReference>
<dbReference type="InterPro" id="IPR000182">
    <property type="entry name" value="GNAT_dom"/>
</dbReference>
<sequence length="306" mass="32542">MTGAATQWTGRLDSDAAAAVRQLLERATAADGVAPVSEQAVLSLSASDDPTVRHLLTVRDDVITGYANLVPAHGEHPAMAEVAVDPAARGHGIGTGLVAAALAEGGPGTRVWAHGDLPAAKAVSARLGLFTARELWQMRRALATPELPELGARGRVTVRTYAGPADDAELLRVNNAAFAWHPEQGGWTERDIEVRREEPWFDPAGLFLATDTTDPGRVLGFHWTKVHYEENPAVGEVYVVGIDPAAQGRGLGRLLTLVGLHYLRDRGLAEVLLYTEADNTAAVHTYTRLGFAPAHVDVAYSASSAE</sequence>
<keyword evidence="2 3" id="KW-0012">Acyltransferase</keyword>
<evidence type="ECO:0000256" key="3">
    <source>
        <dbReference type="HAMAP-Rule" id="MF_01698"/>
    </source>
</evidence>
<feature type="domain" description="N-acetyltransferase" evidence="4">
    <location>
        <begin position="1"/>
        <end position="151"/>
    </location>
</feature>
<keyword evidence="6" id="KW-1185">Reference proteome</keyword>
<comment type="catalytic activity">
    <reaction evidence="3">
        <text>1D-myo-inositol 2-(L-cysteinylamino)-2-deoxy-alpha-D-glucopyranoside + acetyl-CoA = mycothiol + CoA + H(+)</text>
        <dbReference type="Rhea" id="RHEA:26172"/>
        <dbReference type="ChEBI" id="CHEBI:15378"/>
        <dbReference type="ChEBI" id="CHEBI:16768"/>
        <dbReference type="ChEBI" id="CHEBI:57287"/>
        <dbReference type="ChEBI" id="CHEBI:57288"/>
        <dbReference type="ChEBI" id="CHEBI:58887"/>
        <dbReference type="EC" id="2.3.1.189"/>
    </reaction>
</comment>
<comment type="similarity">
    <text evidence="3">Belongs to the acetyltransferase family. MshD subfamily.</text>
</comment>
<feature type="binding site" evidence="3">
    <location>
        <begin position="279"/>
        <end position="284"/>
    </location>
    <ligand>
        <name>acetyl-CoA</name>
        <dbReference type="ChEBI" id="CHEBI:57288"/>
        <label>2</label>
    </ligand>
</feature>
<dbReference type="CDD" id="cd04301">
    <property type="entry name" value="NAT_SF"/>
    <property type="match status" value="2"/>
</dbReference>
<reference evidence="5 6" key="1">
    <citation type="submission" date="2021-07" db="EMBL/GenBank/DDBJ databases">
        <title>Whole Genome Sequence of Nocardia Iowensis.</title>
        <authorList>
            <person name="Lamm A."/>
            <person name="Collins-Fairclough A.M."/>
            <person name="Bunk B."/>
            <person name="Sproer C."/>
        </authorList>
    </citation>
    <scope>NUCLEOTIDE SEQUENCE [LARGE SCALE GENOMIC DNA]</scope>
    <source>
        <strain evidence="5 6">NRRL 5646</strain>
    </source>
</reference>
<dbReference type="Pfam" id="PF00583">
    <property type="entry name" value="Acetyltransf_1"/>
    <property type="match status" value="2"/>
</dbReference>
<feature type="binding site" evidence="3">
    <location>
        <position position="183"/>
    </location>
    <ligand>
        <name>1D-myo-inositol 2-(L-cysteinylamino)-2-deoxy-alpha-D-glucopyranoside</name>
        <dbReference type="ChEBI" id="CHEBI:58887"/>
    </ligand>
</feature>
<evidence type="ECO:0000256" key="1">
    <source>
        <dbReference type="ARBA" id="ARBA00022679"/>
    </source>
</evidence>
<keyword evidence="1 3" id="KW-0808">Transferase</keyword>